<organism evidence="1 2">
    <name type="scientific">Aquincola tertiaricarbonis</name>
    <dbReference type="NCBI Taxonomy" id="391953"/>
    <lineage>
        <taxon>Bacteria</taxon>
        <taxon>Pseudomonadati</taxon>
        <taxon>Pseudomonadota</taxon>
        <taxon>Betaproteobacteria</taxon>
        <taxon>Burkholderiales</taxon>
        <taxon>Sphaerotilaceae</taxon>
        <taxon>Aquincola</taxon>
    </lineage>
</organism>
<dbReference type="InterPro" id="IPR042230">
    <property type="entry name" value="CusF_sf"/>
</dbReference>
<dbReference type="Pfam" id="PF11604">
    <property type="entry name" value="CusF_Ec"/>
    <property type="match status" value="1"/>
</dbReference>
<proteinExistence type="predicted"/>
<keyword evidence="2" id="KW-1185">Reference proteome</keyword>
<reference evidence="1" key="1">
    <citation type="submission" date="2022-05" db="EMBL/GenBank/DDBJ databases">
        <title>An RpoN-dependent PEP-CTERM gene is involved in floc formation of an Aquincola tertiaricarbonis strain.</title>
        <authorList>
            <person name="Qiu D."/>
            <person name="Xia M."/>
        </authorList>
    </citation>
    <scope>NUCLEOTIDE SEQUENCE</scope>
    <source>
        <strain evidence="1">RN12</strain>
    </source>
</reference>
<dbReference type="InterPro" id="IPR021647">
    <property type="entry name" value="CusF_Ec"/>
</dbReference>
<accession>A0ABY4SAW1</accession>
<dbReference type="Gene3D" id="2.40.50.320">
    <property type="entry name" value="Copper binding periplasmic protein CusF"/>
    <property type="match status" value="1"/>
</dbReference>
<sequence>MTEAEVRKVDLDSGRITLRHGEIAHLQMPPMTMVFRAREPALLQGLKPGDRVRFRAEKVEGGYAVTAIMPLATAP</sequence>
<dbReference type="Proteomes" id="UP001056201">
    <property type="component" value="Chromosome 1"/>
</dbReference>
<evidence type="ECO:0000313" key="1">
    <source>
        <dbReference type="EMBL" id="URI08420.1"/>
    </source>
</evidence>
<name>A0ABY4SAW1_AQUTE</name>
<protein>
    <submittedName>
        <fullName evidence="1">Copper-binding protein</fullName>
    </submittedName>
</protein>
<evidence type="ECO:0000313" key="2">
    <source>
        <dbReference type="Proteomes" id="UP001056201"/>
    </source>
</evidence>
<dbReference type="EMBL" id="CP097635">
    <property type="protein sequence ID" value="URI08420.1"/>
    <property type="molecule type" value="Genomic_DNA"/>
</dbReference>
<gene>
    <name evidence="1" type="ORF">MW290_09805</name>
</gene>